<name>A0A8B8ENW4_CRAVI</name>
<dbReference type="Pfam" id="PF12796">
    <property type="entry name" value="Ank_2"/>
    <property type="match status" value="1"/>
</dbReference>
<accession>A0A8B8ENW4</accession>
<dbReference type="GO" id="GO:0005634">
    <property type="term" value="C:nucleus"/>
    <property type="evidence" value="ECO:0007669"/>
    <property type="project" value="TreeGrafter"/>
</dbReference>
<feature type="transmembrane region" description="Helical" evidence="4">
    <location>
        <begin position="157"/>
        <end position="180"/>
    </location>
</feature>
<evidence type="ECO:0000256" key="1">
    <source>
        <dbReference type="ARBA" id="ARBA00022737"/>
    </source>
</evidence>
<gene>
    <name evidence="6" type="primary">LOC111135645</name>
</gene>
<dbReference type="GeneID" id="111135645"/>
<dbReference type="OrthoDB" id="6069906at2759"/>
<keyword evidence="4" id="KW-1133">Transmembrane helix</keyword>
<dbReference type="Gene3D" id="1.25.40.20">
    <property type="entry name" value="Ankyrin repeat-containing domain"/>
    <property type="match status" value="1"/>
</dbReference>
<organism evidence="5 6">
    <name type="scientific">Crassostrea virginica</name>
    <name type="common">Eastern oyster</name>
    <dbReference type="NCBI Taxonomy" id="6565"/>
    <lineage>
        <taxon>Eukaryota</taxon>
        <taxon>Metazoa</taxon>
        <taxon>Spiralia</taxon>
        <taxon>Lophotrochozoa</taxon>
        <taxon>Mollusca</taxon>
        <taxon>Bivalvia</taxon>
        <taxon>Autobranchia</taxon>
        <taxon>Pteriomorphia</taxon>
        <taxon>Ostreida</taxon>
        <taxon>Ostreoidea</taxon>
        <taxon>Ostreidae</taxon>
        <taxon>Crassostrea</taxon>
    </lineage>
</organism>
<keyword evidence="4" id="KW-0472">Membrane</keyword>
<keyword evidence="4" id="KW-0812">Transmembrane</keyword>
<proteinExistence type="predicted"/>
<dbReference type="KEGG" id="cvn:111135645"/>
<evidence type="ECO:0000313" key="6">
    <source>
        <dbReference type="RefSeq" id="XP_022341616.1"/>
    </source>
</evidence>
<dbReference type="SMART" id="SM00248">
    <property type="entry name" value="ANK"/>
    <property type="match status" value="3"/>
</dbReference>
<evidence type="ECO:0000256" key="3">
    <source>
        <dbReference type="PROSITE-ProRule" id="PRU00023"/>
    </source>
</evidence>
<dbReference type="InterPro" id="IPR036770">
    <property type="entry name" value="Ankyrin_rpt-contain_sf"/>
</dbReference>
<reference evidence="6" key="1">
    <citation type="submission" date="2025-08" db="UniProtKB">
        <authorList>
            <consortium name="RefSeq"/>
        </authorList>
    </citation>
    <scope>IDENTIFICATION</scope>
    <source>
        <tissue evidence="6">Whole sample</tissue>
    </source>
</reference>
<keyword evidence="1" id="KW-0677">Repeat</keyword>
<evidence type="ECO:0000256" key="2">
    <source>
        <dbReference type="ARBA" id="ARBA00023043"/>
    </source>
</evidence>
<dbReference type="InterPro" id="IPR002110">
    <property type="entry name" value="Ankyrin_rpt"/>
</dbReference>
<dbReference type="PROSITE" id="PS50088">
    <property type="entry name" value="ANK_REPEAT"/>
    <property type="match status" value="1"/>
</dbReference>
<keyword evidence="2 3" id="KW-0040">ANK repeat</keyword>
<dbReference type="RefSeq" id="XP_022341616.1">
    <property type="nucleotide sequence ID" value="XM_022485908.1"/>
</dbReference>
<dbReference type="InterPro" id="IPR050776">
    <property type="entry name" value="Ank_Repeat/CDKN_Inhibitor"/>
</dbReference>
<dbReference type="SUPFAM" id="SSF48403">
    <property type="entry name" value="Ankyrin repeat"/>
    <property type="match status" value="1"/>
</dbReference>
<feature type="repeat" description="ANK" evidence="3">
    <location>
        <begin position="44"/>
        <end position="76"/>
    </location>
</feature>
<keyword evidence="5" id="KW-1185">Reference proteome</keyword>
<sequence length="202" mass="22703">MSECEFDAMESANSIVEAVQNQNEHDLCLMIERGGIDLNIRDNVGRTVLFHAVCRGNSAITKILLENGADSTLYDRNGNTPLHLTGHCDVIDLLVSYGADVHARNKAGLSPRQMAVRRGVSNDVVRYLQHLEKSSNNQKKETLSVIFSFFKEIHEELGLRFTLLFILGLLCVVLYITYIITGLSRHFETRDPIIVETQSIKL</sequence>
<protein>
    <submittedName>
        <fullName evidence="6">Ankyrin repeat domain-containing protein 46-like</fullName>
    </submittedName>
</protein>
<dbReference type="PROSITE" id="PS50297">
    <property type="entry name" value="ANK_REP_REGION"/>
    <property type="match status" value="1"/>
</dbReference>
<evidence type="ECO:0000256" key="4">
    <source>
        <dbReference type="SAM" id="Phobius"/>
    </source>
</evidence>
<dbReference type="Proteomes" id="UP000694844">
    <property type="component" value="Chromosome 5"/>
</dbReference>
<dbReference type="AlphaFoldDB" id="A0A8B8ENW4"/>
<dbReference type="PANTHER" id="PTHR24201">
    <property type="entry name" value="ANK_REP_REGION DOMAIN-CONTAINING PROTEIN"/>
    <property type="match status" value="1"/>
</dbReference>
<dbReference type="PANTHER" id="PTHR24201:SF14">
    <property type="entry name" value="CYCLIN-DEPENDENT KINASE 4 INHIBITOR C-LIKE"/>
    <property type="match status" value="1"/>
</dbReference>
<evidence type="ECO:0000313" key="5">
    <source>
        <dbReference type="Proteomes" id="UP000694844"/>
    </source>
</evidence>